<dbReference type="NCBIfam" id="TIGR03083">
    <property type="entry name" value="maleylpyruvate isomerase family mycothiol-dependent enzyme"/>
    <property type="match status" value="1"/>
</dbReference>
<dbReference type="GO" id="GO:0046872">
    <property type="term" value="F:metal ion binding"/>
    <property type="evidence" value="ECO:0007669"/>
    <property type="project" value="InterPro"/>
</dbReference>
<evidence type="ECO:0000259" key="1">
    <source>
        <dbReference type="Pfam" id="PF11716"/>
    </source>
</evidence>
<evidence type="ECO:0000313" key="2">
    <source>
        <dbReference type="EMBL" id="MBA8806137.1"/>
    </source>
</evidence>
<dbReference type="EMBL" id="JACGWV010000001">
    <property type="protein sequence ID" value="MBA8806137.1"/>
    <property type="molecule type" value="Genomic_DNA"/>
</dbReference>
<sequence length="194" mass="20122">MLTYAEMLALHDAALTDAGRLVERAADGDLHRATPCDDWDLTALLSHMIGQNNGFASAVGDGPADVTAYAEPEVTAENVVGEWDASAAALRKAFAQADEEATVHLAEFDSQVSPALALGMQLLDTVVHAWDVAASLGTTYRPAEASVGFVLDSARQIAARPGGTPGVFAAPLGETGGDPWSDALRLLGRTVPPA</sequence>
<reference evidence="2 3" key="1">
    <citation type="submission" date="2020-07" db="EMBL/GenBank/DDBJ databases">
        <title>Sequencing the genomes of 1000 actinobacteria strains.</title>
        <authorList>
            <person name="Klenk H.-P."/>
        </authorList>
    </citation>
    <scope>NUCLEOTIDE SEQUENCE [LARGE SCALE GENOMIC DNA]</scope>
    <source>
        <strain evidence="2 3">DSM 44121</strain>
    </source>
</reference>
<dbReference type="InterPro" id="IPR024344">
    <property type="entry name" value="MDMPI_metal-binding"/>
</dbReference>
<protein>
    <submittedName>
        <fullName evidence="2">Uncharacterized protein (TIGR03086 family)</fullName>
    </submittedName>
</protein>
<comment type="caution">
    <text evidence="2">The sequence shown here is derived from an EMBL/GenBank/DDBJ whole genome shotgun (WGS) entry which is preliminary data.</text>
</comment>
<dbReference type="InterPro" id="IPR017520">
    <property type="entry name" value="CHP03086"/>
</dbReference>
<dbReference type="SUPFAM" id="SSF109854">
    <property type="entry name" value="DinB/YfiT-like putative metalloenzymes"/>
    <property type="match status" value="1"/>
</dbReference>
<accession>A0A7W3J4K8</accession>
<keyword evidence="3" id="KW-1185">Reference proteome</keyword>
<name>A0A7W3J4K8_9MICO</name>
<dbReference type="Proteomes" id="UP000540568">
    <property type="component" value="Unassembled WGS sequence"/>
</dbReference>
<dbReference type="AlphaFoldDB" id="A0A7W3J4K8"/>
<dbReference type="Pfam" id="PF11716">
    <property type="entry name" value="MDMPI_N"/>
    <property type="match status" value="1"/>
</dbReference>
<proteinExistence type="predicted"/>
<dbReference type="RefSeq" id="WP_182613917.1">
    <property type="nucleotide sequence ID" value="NZ_BAAATF010000001.1"/>
</dbReference>
<dbReference type="InterPro" id="IPR017517">
    <property type="entry name" value="Maleyloyr_isom"/>
</dbReference>
<feature type="domain" description="Mycothiol-dependent maleylpyruvate isomerase metal-binding" evidence="1">
    <location>
        <begin position="13"/>
        <end position="133"/>
    </location>
</feature>
<dbReference type="Gene3D" id="1.20.120.450">
    <property type="entry name" value="dinb family like domain"/>
    <property type="match status" value="1"/>
</dbReference>
<dbReference type="NCBIfam" id="TIGR03086">
    <property type="entry name" value="TIGR03086 family metal-binding protein"/>
    <property type="match status" value="1"/>
</dbReference>
<evidence type="ECO:0000313" key="3">
    <source>
        <dbReference type="Proteomes" id="UP000540568"/>
    </source>
</evidence>
<organism evidence="2 3">
    <name type="scientific">Promicromonospora sukumoe</name>
    <dbReference type="NCBI Taxonomy" id="88382"/>
    <lineage>
        <taxon>Bacteria</taxon>
        <taxon>Bacillati</taxon>
        <taxon>Actinomycetota</taxon>
        <taxon>Actinomycetes</taxon>
        <taxon>Micrococcales</taxon>
        <taxon>Promicromonosporaceae</taxon>
        <taxon>Promicromonospora</taxon>
    </lineage>
</organism>
<gene>
    <name evidence="2" type="ORF">FHX71_000079</name>
</gene>
<dbReference type="InterPro" id="IPR034660">
    <property type="entry name" value="DinB/YfiT-like"/>
</dbReference>